<dbReference type="GO" id="GO:0005739">
    <property type="term" value="C:mitochondrion"/>
    <property type="evidence" value="ECO:0007669"/>
    <property type="project" value="GOC"/>
</dbReference>
<dbReference type="EMBL" id="JAATIQ010000614">
    <property type="protein sequence ID" value="KAF4349906.1"/>
    <property type="molecule type" value="Genomic_DNA"/>
</dbReference>
<dbReference type="GO" id="GO:0051287">
    <property type="term" value="F:NAD binding"/>
    <property type="evidence" value="ECO:0007669"/>
    <property type="project" value="InterPro"/>
</dbReference>
<dbReference type="GO" id="GO:0048038">
    <property type="term" value="F:quinone binding"/>
    <property type="evidence" value="ECO:0007669"/>
    <property type="project" value="InterPro"/>
</dbReference>
<dbReference type="SUPFAM" id="SSF56762">
    <property type="entry name" value="HydB/Nqo4-like"/>
    <property type="match status" value="1"/>
</dbReference>
<evidence type="ECO:0000256" key="2">
    <source>
        <dbReference type="ARBA" id="ARBA00022967"/>
    </source>
</evidence>
<organism evidence="5 6">
    <name type="scientific">Cannabis sativa</name>
    <name type="common">Hemp</name>
    <name type="synonym">Marijuana</name>
    <dbReference type="NCBI Taxonomy" id="3483"/>
    <lineage>
        <taxon>Eukaryota</taxon>
        <taxon>Viridiplantae</taxon>
        <taxon>Streptophyta</taxon>
        <taxon>Embryophyta</taxon>
        <taxon>Tracheophyta</taxon>
        <taxon>Spermatophyta</taxon>
        <taxon>Magnoliopsida</taxon>
        <taxon>eudicotyledons</taxon>
        <taxon>Gunneridae</taxon>
        <taxon>Pentapetalae</taxon>
        <taxon>rosids</taxon>
        <taxon>fabids</taxon>
        <taxon>Rosales</taxon>
        <taxon>Cannabaceae</taxon>
        <taxon>Cannabis</taxon>
    </lineage>
</organism>
<dbReference type="Gene3D" id="1.10.645.10">
    <property type="entry name" value="Cytochrome-c3 Hydrogenase, chain B"/>
    <property type="match status" value="1"/>
</dbReference>
<dbReference type="AlphaFoldDB" id="A0A7J6DV61"/>
<comment type="similarity">
    <text evidence="1">Belongs to the complex I 49 kDa subunit family.</text>
</comment>
<reference evidence="5 6" key="1">
    <citation type="journal article" date="2020" name="bioRxiv">
        <title>Sequence and annotation of 42 cannabis genomes reveals extensive copy number variation in cannabinoid synthesis and pathogen resistance genes.</title>
        <authorList>
            <person name="Mckernan K.J."/>
            <person name="Helbert Y."/>
            <person name="Kane L.T."/>
            <person name="Ebling H."/>
            <person name="Zhang L."/>
            <person name="Liu B."/>
            <person name="Eaton Z."/>
            <person name="Mclaughlin S."/>
            <person name="Kingan S."/>
            <person name="Baybayan P."/>
            <person name="Concepcion G."/>
            <person name="Jordan M."/>
            <person name="Riva A."/>
            <person name="Barbazuk W."/>
            <person name="Harkins T."/>
        </authorList>
    </citation>
    <scope>NUCLEOTIDE SEQUENCE [LARGE SCALE GENOMIC DNA]</scope>
    <source>
        <strain evidence="6">cv. Jamaican Lion 4</strain>
        <tissue evidence="5">Leaf</tissue>
    </source>
</reference>
<geneLocation type="mitochondrion" evidence="5"/>
<dbReference type="Proteomes" id="UP000583929">
    <property type="component" value="Unassembled WGS sequence"/>
</dbReference>
<dbReference type="GO" id="GO:0006120">
    <property type="term" value="P:mitochondrial electron transport, NADH to ubiquinone"/>
    <property type="evidence" value="ECO:0007669"/>
    <property type="project" value="TreeGrafter"/>
</dbReference>
<keyword evidence="2" id="KW-1278">Translocase</keyword>
<evidence type="ECO:0000256" key="3">
    <source>
        <dbReference type="ARBA" id="ARBA00023027"/>
    </source>
</evidence>
<dbReference type="GO" id="GO:0016651">
    <property type="term" value="F:oxidoreductase activity, acting on NAD(P)H"/>
    <property type="evidence" value="ECO:0007669"/>
    <property type="project" value="InterPro"/>
</dbReference>
<protein>
    <recommendedName>
        <fullName evidence="4">NADH-quinone oxidoreductase subunit D domain-containing protein</fullName>
    </recommendedName>
</protein>
<feature type="domain" description="NADH-quinone oxidoreductase subunit D" evidence="4">
    <location>
        <begin position="49"/>
        <end position="339"/>
    </location>
</feature>
<evidence type="ECO:0000313" key="5">
    <source>
        <dbReference type="EMBL" id="KAF4349906.1"/>
    </source>
</evidence>
<keyword evidence="6" id="KW-1185">Reference proteome</keyword>
<dbReference type="InterPro" id="IPR022885">
    <property type="entry name" value="NDH1_su_D/H"/>
</dbReference>
<accession>A0A7J6DV61</accession>
<dbReference type="Pfam" id="PF00346">
    <property type="entry name" value="Complex1_49kDa"/>
    <property type="match status" value="1"/>
</dbReference>
<keyword evidence="3" id="KW-0520">NAD</keyword>
<evidence type="ECO:0000256" key="1">
    <source>
        <dbReference type="ARBA" id="ARBA00005769"/>
    </source>
</evidence>
<name>A0A7J6DV61_CANSA</name>
<dbReference type="InterPro" id="IPR029014">
    <property type="entry name" value="NiFe-Hase_large"/>
</dbReference>
<dbReference type="NCBIfam" id="NF004739">
    <property type="entry name" value="PRK06075.1"/>
    <property type="match status" value="1"/>
</dbReference>
<proteinExistence type="inferred from homology"/>
<evidence type="ECO:0000259" key="4">
    <source>
        <dbReference type="Pfam" id="PF00346"/>
    </source>
</evidence>
<keyword evidence="5" id="KW-0496">Mitochondrion</keyword>
<dbReference type="PANTHER" id="PTHR11993">
    <property type="entry name" value="NADH-UBIQUINONE OXIDOREDUCTASE 49 KDA SUBUNIT"/>
    <property type="match status" value="1"/>
</dbReference>
<sequence length="439" mass="49059">MAQEHAYSLAVERLLNCEVPLRAQYIRVLFCEITRILNHLLALTTHAMDVGALTPFLWAFEEREKLLEFYERVSGARMHASFIRPGGVAQDLPLGLCRDIDSFTQQFASRIDELEEMLTGNRIWKQRLVDIGTVTAQQAKDWGFSGVMLRGSGVCWDLRRAAPYDVYDQLDFDVPVGTRGDCYDRYCIRIEEMRQSVRIIVQCLNQMPSGMIKADDRKLCPPSRCRMKLSMESGSRCKLFLSIAGQMTTGSSVYSTSIHHFEPYTEGFSVPASSTYTAVEAPKGEFGVFLVSNGSNRPYRRKIRAPGSAHSQGLDSMSKHHMPADVVTIIGTQDIVSGENRSPPFPPSIQNELLLHVLSFMNASSANCNAVVVPLEPSWVRPSRRLVRVEEVIPPNSESPIVATMSDSPEIPVPPEPTTHDILKALLAQMESLNRAINK</sequence>
<gene>
    <name evidence="5" type="ORF">G4B88_002328</name>
</gene>
<comment type="caution">
    <text evidence="5">The sequence shown here is derived from an EMBL/GenBank/DDBJ whole genome shotgun (WGS) entry which is preliminary data.</text>
</comment>
<evidence type="ECO:0000313" key="6">
    <source>
        <dbReference type="Proteomes" id="UP000583929"/>
    </source>
</evidence>
<dbReference type="PANTHER" id="PTHR11993:SF10">
    <property type="entry name" value="NADH DEHYDROGENASE [UBIQUINONE] IRON-SULFUR PROTEIN 2, MITOCHONDRIAL"/>
    <property type="match status" value="1"/>
</dbReference>
<dbReference type="InterPro" id="IPR001135">
    <property type="entry name" value="NADH_Q_OxRdtase_suD"/>
</dbReference>